<reference evidence="3 4" key="1">
    <citation type="submission" date="2011-12" db="EMBL/GenBank/DDBJ databases">
        <authorList>
            <person name="Kriszt B."/>
            <person name="Tancsics A."/>
            <person name="Cserhati M."/>
            <person name="Toth A."/>
            <person name="Nagy I."/>
            <person name="Horvath B."/>
            <person name="Tamura T."/>
            <person name="Kukolya J."/>
            <person name="Szoboszlay S."/>
        </authorList>
    </citation>
    <scope>NUCLEOTIDE SEQUENCE [LARGE SCALE GENOMIC DNA]</scope>
    <source>
        <strain evidence="3 4">AK37</strain>
    </source>
</reference>
<feature type="region of interest" description="Disordered" evidence="1">
    <location>
        <begin position="355"/>
        <end position="469"/>
    </location>
</feature>
<dbReference type="AlphaFoldDB" id="H0JKI9"/>
<name>H0JKI9_9NOCA</name>
<dbReference type="InterPro" id="IPR036388">
    <property type="entry name" value="WH-like_DNA-bd_sf"/>
</dbReference>
<dbReference type="PRINTS" id="PR01217">
    <property type="entry name" value="PRICHEXTENSN"/>
</dbReference>
<dbReference type="InterPro" id="IPR031928">
    <property type="entry name" value="RsdA_SigD-bd"/>
</dbReference>
<feature type="compositionally biased region" description="Low complexity" evidence="1">
    <location>
        <begin position="423"/>
        <end position="450"/>
    </location>
</feature>
<evidence type="ECO:0000259" key="2">
    <source>
        <dbReference type="Pfam" id="PF16751"/>
    </source>
</evidence>
<evidence type="ECO:0000256" key="1">
    <source>
        <dbReference type="SAM" id="MobiDB-lite"/>
    </source>
</evidence>
<dbReference type="Gene3D" id="6.10.250.1300">
    <property type="match status" value="1"/>
</dbReference>
<comment type="caution">
    <text evidence="3">The sequence shown here is derived from an EMBL/GenBank/DDBJ whole genome shotgun (WGS) entry which is preliminary data.</text>
</comment>
<dbReference type="Proteomes" id="UP000005064">
    <property type="component" value="Unassembled WGS sequence"/>
</dbReference>
<dbReference type="Pfam" id="PF16751">
    <property type="entry name" value="RsdA_SigD_bd"/>
    <property type="match status" value="1"/>
</dbReference>
<gene>
    <name evidence="3" type="ORF">AK37_00442</name>
</gene>
<feature type="domain" description="Anti-sigma-D factor RsdA sigma factor binding region" evidence="2">
    <location>
        <begin position="136"/>
        <end position="181"/>
    </location>
</feature>
<sequence>MAFVYGIAAHKVADAHRSAARNRAEPVADVPEVMSLDDSPEEYAINSEAGRQMKQLLGILPEKQREILILRLVMGLSAEETAAAVVVLQERSGWPSTGPSRDSRRKSREQVSGMGRGRFSGDGFDDEFPDDETSVDLAAVRRDDALIDAISGNGLVETKDNEEYELATLLADWRAEILAEPMPAGPDLDEVVAAVHRELGTRETLARAPEVTPLRPRSKGQLRLLRPLAGAAALVAIAVGSATAVSYGAEPGDPLWGVKQVVFSEQAQSTEARIDTTSTLERAEQLIAEGNTEEARELLTSAESRSGDVRDAEERDALGDWVQRLAEELGRLVPQVPPPPAAPVAPEVPVVPGAVVPPPVTTPGTDGQQPAPTTGAETGTTVPPTSTTVDPTILQAPPPPVSNTTTPSQTAPPPPSSTPGPSVPSEAPPSTSASSPTPAPTTTASSPRSTQDGPGADFAPGSVTTSEGG</sequence>
<feature type="region of interest" description="Disordered" evidence="1">
    <location>
        <begin position="92"/>
        <end position="130"/>
    </location>
</feature>
<proteinExistence type="predicted"/>
<evidence type="ECO:0000313" key="3">
    <source>
        <dbReference type="EMBL" id="EHK86174.1"/>
    </source>
</evidence>
<dbReference type="SUPFAM" id="SSF88659">
    <property type="entry name" value="Sigma3 and sigma4 domains of RNA polymerase sigma factors"/>
    <property type="match status" value="1"/>
</dbReference>
<protein>
    <recommendedName>
        <fullName evidence="2">Anti-sigma-D factor RsdA sigma factor binding region domain-containing protein</fullName>
    </recommendedName>
</protein>
<dbReference type="EMBL" id="AHBW01000026">
    <property type="protein sequence ID" value="EHK86174.1"/>
    <property type="molecule type" value="Genomic_DNA"/>
</dbReference>
<dbReference type="InterPro" id="IPR013324">
    <property type="entry name" value="RNA_pol_sigma_r3/r4-like"/>
</dbReference>
<feature type="compositionally biased region" description="Pro residues" evidence="1">
    <location>
        <begin position="410"/>
        <end position="422"/>
    </location>
</feature>
<accession>H0JKI9</accession>
<dbReference type="Gene3D" id="1.10.10.10">
    <property type="entry name" value="Winged helix-like DNA-binding domain superfamily/Winged helix DNA-binding domain"/>
    <property type="match status" value="1"/>
</dbReference>
<dbReference type="PATRIC" id="fig|1114960.4.peg.70"/>
<feature type="compositionally biased region" description="Low complexity" evidence="1">
    <location>
        <begin position="362"/>
        <end position="392"/>
    </location>
</feature>
<evidence type="ECO:0000313" key="4">
    <source>
        <dbReference type="Proteomes" id="UP000005064"/>
    </source>
</evidence>
<organism evidence="3 4">
    <name type="scientific">Rhodococcus pyridinivorans AK37</name>
    <dbReference type="NCBI Taxonomy" id="1114960"/>
    <lineage>
        <taxon>Bacteria</taxon>
        <taxon>Bacillati</taxon>
        <taxon>Actinomycetota</taxon>
        <taxon>Actinomycetes</taxon>
        <taxon>Mycobacteriales</taxon>
        <taxon>Nocardiaceae</taxon>
        <taxon>Rhodococcus</taxon>
    </lineage>
</organism>